<dbReference type="Proteomes" id="UP000039865">
    <property type="component" value="Unassembled WGS sequence"/>
</dbReference>
<dbReference type="Pfam" id="PF09103">
    <property type="entry name" value="BRCA-2_OB1"/>
    <property type="match status" value="1"/>
</dbReference>
<feature type="domain" description="BRCA2 OB1" evidence="3">
    <location>
        <begin position="769"/>
        <end position="896"/>
    </location>
</feature>
<dbReference type="PANTHER" id="PTHR11289">
    <property type="entry name" value="BREAST CANCER TYPE 2 SUSCEPTIBILITY PROTEIN BRCA2"/>
    <property type="match status" value="1"/>
</dbReference>
<feature type="region of interest" description="Disordered" evidence="2">
    <location>
        <begin position="598"/>
        <end position="637"/>
    </location>
</feature>
<dbReference type="GO" id="GO:0000724">
    <property type="term" value="P:double-strand break repair via homologous recombination"/>
    <property type="evidence" value="ECO:0007669"/>
    <property type="project" value="InterPro"/>
</dbReference>
<feature type="compositionally biased region" description="Acidic residues" evidence="2">
    <location>
        <begin position="455"/>
        <end position="464"/>
    </location>
</feature>
<reference evidence="4 5" key="1">
    <citation type="submission" date="2014-06" db="EMBL/GenBank/DDBJ databases">
        <authorList>
            <person name="Swart Estienne"/>
        </authorList>
    </citation>
    <scope>NUCLEOTIDE SEQUENCE [LARGE SCALE GENOMIC DNA]</scope>
    <source>
        <strain evidence="4 5">130c</strain>
    </source>
</reference>
<sequence>MFALLNQRQQNGTATQKLSNSSNQIQPKQELQKKDVYTKQIAKSQFEQKKESPPPNVDKLLQAEIQQLESQRQRDQIQTPKQNLNKQFINQISLTDSQKLEKAINELASDDELSQVQPLKNVRKSYLRTDDSKNLKFKDVREKEEEKLRTANNNTANSKDATKAFTDADLTDRKNMNNITAEDSKSVDLNMSEFEDSEMIIPDDLVDLMTQRQNNILAKPTGNVSRTNTNEVNQSNNMKPSNLQMPEQTNAIPQNSTALQKQKSDQLSNQNLNRNQLSLPKPIGSRELNQKYSGISGLNLNGGGSRNNNDQQYKNYNSYEENQKQRRSFYVKGPYQNQDKQMFNEANQQQSRGSQESSSQNILWHYQTLLQQTTRQNENFLQIVQQKDNQIISIIQQQEDYKDKYINSLEQQLKQKDEFLQQMLQTLNQISQRSISVQPTSNTKKTKRGRVQFQEEPEESEESDSQNRPLIKQKQRAQTIFRSSANYSQKSSQYSTKNAPQIMPIQNPQSTESFGFFRGGNLNQKLQIKPENMKKIANLFSDSSENEQSKQKDVLSSEEESPSFKKIMQIKKNIDSDNDRKQQLLSLGGGFQNVEKKFVAPTKIDQRKPQDVEMTEDSAPKQQLFQPPKPIQNNAISAGGGNFKFKKDYITEVNEKKRKLDEIIQSDKEEQMPENRRNNIFSGAKFQVDCICMRQSKVLKVTCEICEDKTKIVPTDILRIFEKVLKPTSEEFDIDWIQNCFNHVIWKLANYSNIDQYHHEFTQGKRTFFQRIVQKDEGCHQHFVGVVASLQKSKDNPIEIYFSDGAYLLKSILKPYGDFNYGDDRIINLIEKGKIFVGQKLNMMNQALIRDNNQHKPSSFISQTKHYFLSLQSKHLLQLNFNGIWRAKAFDKLGQQKPKIMIKNLNSIVSNSGPIPMLDCVVVRKYPLYFTEFQQNENGQSQRLIRNKLSVEVLQQKQIDNYNEAVRKLYDSRKAKDGPLDQSVLDQVRRKHISTFKMMFKIKISDTFSPNNQAIISFFEANEDMYQYISPGDRLRLSNVSPSFQQQENIISLNMVKSSKIFHYTQSVLKPKKQLELIDQYKELEEKSINFQEFKKNYYGLKREAEIQVCGFVLKLISIKANNQSNVQNQQQHVATSNVQSDQGELWKFLILTHEQEILCIEIQDKSFILTQVFPKEGQYIFLDNLCYLQSIYLQKKNTSILTFQEPQTTLSTSSLLPQDNNSFYYDVLKMSVRSLYKMIPANHNESTQTLKLLVKEKSVMKHIESKVKIIINQGIKRSQMSQSQNIDNSEISEI</sequence>
<feature type="region of interest" description="Disordered" evidence="2">
    <location>
        <begin position="540"/>
        <end position="563"/>
    </location>
</feature>
<feature type="region of interest" description="Disordered" evidence="2">
    <location>
        <begin position="434"/>
        <end position="512"/>
    </location>
</feature>
<feature type="region of interest" description="Disordered" evidence="2">
    <location>
        <begin position="1"/>
        <end position="35"/>
    </location>
</feature>
<dbReference type="Gene3D" id="2.40.50.140">
    <property type="entry name" value="Nucleic acid-binding proteins"/>
    <property type="match status" value="2"/>
</dbReference>
<protein>
    <submittedName>
        <fullName evidence="4">Breast cancer type 2 susceptibility protein</fullName>
    </submittedName>
</protein>
<feature type="compositionally biased region" description="Polar residues" evidence="2">
    <location>
        <begin position="434"/>
        <end position="443"/>
    </location>
</feature>
<dbReference type="PANTHER" id="PTHR11289:SF0">
    <property type="entry name" value="BREAST CANCER TYPE 2 SUSCEPTIBILITY PROTEIN"/>
    <property type="match status" value="1"/>
</dbReference>
<feature type="compositionally biased region" description="Basic and acidic residues" evidence="2">
    <location>
        <begin position="598"/>
        <end position="611"/>
    </location>
</feature>
<dbReference type="InterPro" id="IPR012340">
    <property type="entry name" value="NA-bd_OB-fold"/>
</dbReference>
<feature type="region of interest" description="Disordered" evidence="2">
    <location>
        <begin position="220"/>
        <end position="248"/>
    </location>
</feature>
<dbReference type="InterPro" id="IPR015525">
    <property type="entry name" value="BRCA2"/>
</dbReference>
<feature type="region of interest" description="Disordered" evidence="2">
    <location>
        <begin position="294"/>
        <end position="313"/>
    </location>
</feature>
<feature type="compositionally biased region" description="Polar residues" evidence="2">
    <location>
        <begin position="476"/>
        <end position="512"/>
    </location>
</feature>
<dbReference type="GO" id="GO:0006355">
    <property type="term" value="P:regulation of DNA-templated transcription"/>
    <property type="evidence" value="ECO:0007669"/>
    <property type="project" value="TreeGrafter"/>
</dbReference>
<organism evidence="4 5">
    <name type="scientific">Stylonychia lemnae</name>
    <name type="common">Ciliate</name>
    <dbReference type="NCBI Taxonomy" id="5949"/>
    <lineage>
        <taxon>Eukaryota</taxon>
        <taxon>Sar</taxon>
        <taxon>Alveolata</taxon>
        <taxon>Ciliophora</taxon>
        <taxon>Intramacronucleata</taxon>
        <taxon>Spirotrichea</taxon>
        <taxon>Stichotrichia</taxon>
        <taxon>Sporadotrichida</taxon>
        <taxon>Oxytrichidae</taxon>
        <taxon>Stylonychinae</taxon>
        <taxon>Stylonychia</taxon>
    </lineage>
</organism>
<gene>
    <name evidence="4" type="primary">Contig10771.g11530</name>
    <name evidence="4" type="ORF">STYLEM_17510</name>
</gene>
<evidence type="ECO:0000313" key="4">
    <source>
        <dbReference type="EMBL" id="CDW88389.1"/>
    </source>
</evidence>
<name>A0A078B1M0_STYLE</name>
<dbReference type="SUPFAM" id="SSF50249">
    <property type="entry name" value="Nucleic acid-binding proteins"/>
    <property type="match status" value="2"/>
</dbReference>
<keyword evidence="1" id="KW-0175">Coiled coil</keyword>
<evidence type="ECO:0000259" key="3">
    <source>
        <dbReference type="Pfam" id="PF09103"/>
    </source>
</evidence>
<dbReference type="EMBL" id="CCKQ01016509">
    <property type="protein sequence ID" value="CDW88389.1"/>
    <property type="molecule type" value="Genomic_DNA"/>
</dbReference>
<dbReference type="OrthoDB" id="21095at2759"/>
<evidence type="ECO:0000313" key="5">
    <source>
        <dbReference type="Proteomes" id="UP000039865"/>
    </source>
</evidence>
<accession>A0A078B1M0</accession>
<dbReference type="InterPro" id="IPR015187">
    <property type="entry name" value="BRCA2_OB_1"/>
</dbReference>
<keyword evidence="5" id="KW-1185">Reference proteome</keyword>
<proteinExistence type="predicted"/>
<feature type="compositionally biased region" description="Polar residues" evidence="2">
    <location>
        <begin position="1"/>
        <end position="29"/>
    </location>
</feature>
<feature type="coiled-coil region" evidence="1">
    <location>
        <begin position="134"/>
        <end position="161"/>
    </location>
</feature>
<evidence type="ECO:0000256" key="1">
    <source>
        <dbReference type="SAM" id="Coils"/>
    </source>
</evidence>
<dbReference type="InParanoid" id="A0A078B1M0"/>
<evidence type="ECO:0000256" key="2">
    <source>
        <dbReference type="SAM" id="MobiDB-lite"/>
    </source>
</evidence>
<feature type="compositionally biased region" description="Polar residues" evidence="2">
    <location>
        <begin position="620"/>
        <end position="636"/>
    </location>
</feature>